<accession>A0A1H0RVF6</accession>
<gene>
    <name evidence="2" type="ORF">SAMN04487905_103246</name>
</gene>
<reference evidence="3" key="1">
    <citation type="submission" date="2016-10" db="EMBL/GenBank/DDBJ databases">
        <authorList>
            <person name="Varghese N."/>
            <person name="Submissions S."/>
        </authorList>
    </citation>
    <scope>NUCLEOTIDE SEQUENCE [LARGE SCALE GENOMIC DNA]</scope>
    <source>
        <strain evidence="3">DSM 46732</strain>
    </source>
</reference>
<dbReference type="AlphaFoldDB" id="A0A1H0RVF6"/>
<dbReference type="Proteomes" id="UP000199497">
    <property type="component" value="Unassembled WGS sequence"/>
</dbReference>
<feature type="compositionally biased region" description="Polar residues" evidence="1">
    <location>
        <begin position="22"/>
        <end position="32"/>
    </location>
</feature>
<evidence type="ECO:0000256" key="1">
    <source>
        <dbReference type="SAM" id="MobiDB-lite"/>
    </source>
</evidence>
<organism evidence="2 3">
    <name type="scientific">Actinopolyspora xinjiangensis</name>
    <dbReference type="NCBI Taxonomy" id="405564"/>
    <lineage>
        <taxon>Bacteria</taxon>
        <taxon>Bacillati</taxon>
        <taxon>Actinomycetota</taxon>
        <taxon>Actinomycetes</taxon>
        <taxon>Actinopolysporales</taxon>
        <taxon>Actinopolysporaceae</taxon>
        <taxon>Actinopolyspora</taxon>
    </lineage>
</organism>
<feature type="region of interest" description="Disordered" evidence="1">
    <location>
        <begin position="1"/>
        <end position="78"/>
    </location>
</feature>
<evidence type="ECO:0000313" key="3">
    <source>
        <dbReference type="Proteomes" id="UP000199497"/>
    </source>
</evidence>
<protein>
    <submittedName>
        <fullName evidence="2">Uncharacterized protein</fullName>
    </submittedName>
</protein>
<dbReference type="EMBL" id="FNJR01000003">
    <property type="protein sequence ID" value="SDP33417.1"/>
    <property type="molecule type" value="Genomic_DNA"/>
</dbReference>
<keyword evidence="3" id="KW-1185">Reference proteome</keyword>
<name>A0A1H0RVF6_9ACTN</name>
<sequence>MLPTKRLRALESAPHARERPESTTNSPLTGSDQPELPGGQQRRAVRRSTAVPDSVVNRQPARPSTHNAWQANRGRPLR</sequence>
<proteinExistence type="predicted"/>
<evidence type="ECO:0000313" key="2">
    <source>
        <dbReference type="EMBL" id="SDP33417.1"/>
    </source>
</evidence>